<sequence length="76" mass="8105">MKLSSSTIIFLVLGLLFASLTVTSSRETPAHGVPEKGRDRAMVQPEGVIYGLARVSPFTPPAPAANHHPDPPFNNP</sequence>
<feature type="signal peptide" evidence="1">
    <location>
        <begin position="1"/>
        <end position="25"/>
    </location>
</feature>
<proteinExistence type="predicted"/>
<evidence type="ECO:0000256" key="1">
    <source>
        <dbReference type="SAM" id="SignalP"/>
    </source>
</evidence>
<evidence type="ECO:0008006" key="4">
    <source>
        <dbReference type="Google" id="ProtNLM"/>
    </source>
</evidence>
<dbReference type="EMBL" id="PYDT01000001">
    <property type="protein sequence ID" value="THU71655.1"/>
    <property type="molecule type" value="Genomic_DNA"/>
</dbReference>
<keyword evidence="1" id="KW-0732">Signal</keyword>
<name>A0A4V4H9H9_MUSBA</name>
<dbReference type="Proteomes" id="UP000317650">
    <property type="component" value="Chromosome 4"/>
</dbReference>
<dbReference type="AlphaFoldDB" id="A0A4V4H9H9"/>
<protein>
    <recommendedName>
        <fullName evidence="4">Transmembrane protein</fullName>
    </recommendedName>
</protein>
<evidence type="ECO:0000313" key="3">
    <source>
        <dbReference type="Proteomes" id="UP000317650"/>
    </source>
</evidence>
<evidence type="ECO:0000313" key="2">
    <source>
        <dbReference type="EMBL" id="THU71655.1"/>
    </source>
</evidence>
<feature type="chain" id="PRO_5020410522" description="Transmembrane protein" evidence="1">
    <location>
        <begin position="26"/>
        <end position="76"/>
    </location>
</feature>
<gene>
    <name evidence="2" type="ORF">C4D60_Mb04t03730</name>
</gene>
<reference evidence="2 3" key="1">
    <citation type="journal article" date="2019" name="Nat. Plants">
        <title>Genome sequencing of Musa balbisiana reveals subgenome evolution and function divergence in polyploid bananas.</title>
        <authorList>
            <person name="Yao X."/>
        </authorList>
    </citation>
    <scope>NUCLEOTIDE SEQUENCE [LARGE SCALE GENOMIC DNA]</scope>
    <source>
        <strain evidence="3">cv. DH-PKW</strain>
        <tissue evidence="2">Leaves</tissue>
    </source>
</reference>
<accession>A0A4V4H9H9</accession>
<comment type="caution">
    <text evidence="2">The sequence shown here is derived from an EMBL/GenBank/DDBJ whole genome shotgun (WGS) entry which is preliminary data.</text>
</comment>
<organism evidence="2 3">
    <name type="scientific">Musa balbisiana</name>
    <name type="common">Banana</name>
    <dbReference type="NCBI Taxonomy" id="52838"/>
    <lineage>
        <taxon>Eukaryota</taxon>
        <taxon>Viridiplantae</taxon>
        <taxon>Streptophyta</taxon>
        <taxon>Embryophyta</taxon>
        <taxon>Tracheophyta</taxon>
        <taxon>Spermatophyta</taxon>
        <taxon>Magnoliopsida</taxon>
        <taxon>Liliopsida</taxon>
        <taxon>Zingiberales</taxon>
        <taxon>Musaceae</taxon>
        <taxon>Musa</taxon>
    </lineage>
</organism>
<keyword evidence="3" id="KW-1185">Reference proteome</keyword>